<dbReference type="GO" id="GO:0043590">
    <property type="term" value="C:bacterial nucleoid"/>
    <property type="evidence" value="ECO:0007669"/>
    <property type="project" value="TreeGrafter"/>
</dbReference>
<dbReference type="Gene3D" id="1.20.1440.120">
    <property type="entry name" value="Recombination protein O, C-terminal domain"/>
    <property type="match status" value="1"/>
</dbReference>
<evidence type="ECO:0000256" key="2">
    <source>
        <dbReference type="ARBA" id="ARBA00021310"/>
    </source>
</evidence>
<dbReference type="InterPro" id="IPR012340">
    <property type="entry name" value="NA-bd_OB-fold"/>
</dbReference>
<dbReference type="NCBIfam" id="TIGR00613">
    <property type="entry name" value="reco"/>
    <property type="match status" value="1"/>
</dbReference>
<dbReference type="SUPFAM" id="SSF50249">
    <property type="entry name" value="Nucleic acid-binding proteins"/>
    <property type="match status" value="1"/>
</dbReference>
<evidence type="ECO:0000313" key="10">
    <source>
        <dbReference type="Proteomes" id="UP000461880"/>
    </source>
</evidence>
<feature type="domain" description="DNA replication/recombination mediator RecO N-terminal" evidence="8">
    <location>
        <begin position="1"/>
        <end position="79"/>
    </location>
</feature>
<evidence type="ECO:0000313" key="9">
    <source>
        <dbReference type="EMBL" id="MSS57386.1"/>
    </source>
</evidence>
<dbReference type="GO" id="GO:0006310">
    <property type="term" value="P:DNA recombination"/>
    <property type="evidence" value="ECO:0007669"/>
    <property type="project" value="UniProtKB-UniRule"/>
</dbReference>
<evidence type="ECO:0000256" key="6">
    <source>
        <dbReference type="ARBA" id="ARBA00033409"/>
    </source>
</evidence>
<dbReference type="HAMAP" id="MF_00201">
    <property type="entry name" value="RecO"/>
    <property type="match status" value="1"/>
</dbReference>
<dbReference type="Pfam" id="PF02565">
    <property type="entry name" value="RecO_C"/>
    <property type="match status" value="1"/>
</dbReference>
<protein>
    <recommendedName>
        <fullName evidence="2 7">DNA repair protein RecO</fullName>
    </recommendedName>
    <alternativeName>
        <fullName evidence="6 7">Recombination protein O</fullName>
    </alternativeName>
</protein>
<evidence type="ECO:0000256" key="4">
    <source>
        <dbReference type="ARBA" id="ARBA00023172"/>
    </source>
</evidence>
<comment type="caution">
    <text evidence="9">The sequence shown here is derived from an EMBL/GenBank/DDBJ whole genome shotgun (WGS) entry which is preliminary data.</text>
</comment>
<dbReference type="RefSeq" id="WP_154502079.1">
    <property type="nucleotide sequence ID" value="NZ_JAQXPC010000027.1"/>
</dbReference>
<evidence type="ECO:0000256" key="5">
    <source>
        <dbReference type="ARBA" id="ARBA00023204"/>
    </source>
</evidence>
<name>A0A7X2NPW6_9FIRM</name>
<dbReference type="InterPro" id="IPR022572">
    <property type="entry name" value="DNA_rep/recomb_RecO_N"/>
</dbReference>
<dbReference type="PANTHER" id="PTHR33991">
    <property type="entry name" value="DNA REPAIR PROTEIN RECO"/>
    <property type="match status" value="1"/>
</dbReference>
<evidence type="ECO:0000259" key="8">
    <source>
        <dbReference type="Pfam" id="PF11967"/>
    </source>
</evidence>
<dbReference type="Pfam" id="PF11967">
    <property type="entry name" value="RecO_N"/>
    <property type="match status" value="1"/>
</dbReference>
<evidence type="ECO:0000256" key="3">
    <source>
        <dbReference type="ARBA" id="ARBA00022763"/>
    </source>
</evidence>
<dbReference type="SUPFAM" id="SSF57863">
    <property type="entry name" value="ArfGap/RecO-like zinc finger"/>
    <property type="match status" value="1"/>
</dbReference>
<proteinExistence type="inferred from homology"/>
<accession>A0A7X2NPW6</accession>
<dbReference type="InterPro" id="IPR037278">
    <property type="entry name" value="ARFGAP/RecO"/>
</dbReference>
<dbReference type="Proteomes" id="UP000461880">
    <property type="component" value="Unassembled WGS sequence"/>
</dbReference>
<keyword evidence="10" id="KW-1185">Reference proteome</keyword>
<evidence type="ECO:0000256" key="1">
    <source>
        <dbReference type="ARBA" id="ARBA00007452"/>
    </source>
</evidence>
<comment type="similarity">
    <text evidence="1 7">Belongs to the RecO family.</text>
</comment>
<sequence length="253" mass="28088">MNEQITGLILKQTDYRENAVILTVLTEDYGKLSLVAAGVRKMNSKNAGSVLPYTKAEFSLDYRPDRTMFRMKTARTVSLYRFLHEDLLAGCAASLMAECADAMTLEGPDEESAAETYRLLDLSFQHLNEKKPADLTAALFLSSMLRTHGISPEVDACVLCGKPEASAFSLKEGGFLCAEDAAARNLKPWTIEQLRAFRVLAKAGPEQIDLVSPYFRDWSSMTGILVSFLELHAGIHLRSFGLFQRFFGIEAVM</sequence>
<organism evidence="9 10">
    <name type="scientific">Stecheria intestinalis</name>
    <dbReference type="NCBI Taxonomy" id="2606630"/>
    <lineage>
        <taxon>Bacteria</taxon>
        <taxon>Bacillati</taxon>
        <taxon>Bacillota</taxon>
        <taxon>Erysipelotrichia</taxon>
        <taxon>Erysipelotrichales</taxon>
        <taxon>Erysipelotrichaceae</taxon>
        <taxon>Stecheria</taxon>
    </lineage>
</organism>
<gene>
    <name evidence="7 9" type="primary">recO</name>
    <name evidence="9" type="ORF">FYJ51_00475</name>
</gene>
<reference evidence="9 10" key="1">
    <citation type="submission" date="2019-08" db="EMBL/GenBank/DDBJ databases">
        <title>In-depth cultivation of the pig gut microbiome towards novel bacterial diversity and tailored functional studies.</title>
        <authorList>
            <person name="Wylensek D."/>
            <person name="Hitch T.C.A."/>
            <person name="Clavel T."/>
        </authorList>
    </citation>
    <scope>NUCLEOTIDE SEQUENCE [LARGE SCALE GENOMIC DNA]</scope>
    <source>
        <strain evidence="9 10">Oil+RF-744-GAM-WT-6</strain>
    </source>
</reference>
<keyword evidence="5 7" id="KW-0234">DNA repair</keyword>
<evidence type="ECO:0000256" key="7">
    <source>
        <dbReference type="HAMAP-Rule" id="MF_00201"/>
    </source>
</evidence>
<dbReference type="AlphaFoldDB" id="A0A7X2NPW6"/>
<dbReference type="GO" id="GO:0006302">
    <property type="term" value="P:double-strand break repair"/>
    <property type="evidence" value="ECO:0007669"/>
    <property type="project" value="TreeGrafter"/>
</dbReference>
<dbReference type="InterPro" id="IPR003717">
    <property type="entry name" value="RecO"/>
</dbReference>
<comment type="function">
    <text evidence="7">Involved in DNA repair and RecF pathway recombination.</text>
</comment>
<dbReference type="PANTHER" id="PTHR33991:SF1">
    <property type="entry name" value="DNA REPAIR PROTEIN RECO"/>
    <property type="match status" value="1"/>
</dbReference>
<dbReference type="EMBL" id="VUMN01000001">
    <property type="protein sequence ID" value="MSS57386.1"/>
    <property type="molecule type" value="Genomic_DNA"/>
</dbReference>
<dbReference type="InterPro" id="IPR042242">
    <property type="entry name" value="RecO_C"/>
</dbReference>
<keyword evidence="3 7" id="KW-0227">DNA damage</keyword>
<dbReference type="Gene3D" id="2.40.50.140">
    <property type="entry name" value="Nucleic acid-binding proteins"/>
    <property type="match status" value="1"/>
</dbReference>
<keyword evidence="4 7" id="KW-0233">DNA recombination</keyword>